<dbReference type="EMBL" id="JADPIE010000003">
    <property type="protein sequence ID" value="MBF8436820.1"/>
    <property type="molecule type" value="Genomic_DNA"/>
</dbReference>
<comment type="subunit">
    <text evidence="10">The RNAP catalytic core consists of 2 alpha, 1 beta, 1 beta' and 1 omega subunit. When a sigma factor is associated with the core the holoenzyme is formed, which can initiate transcription.</text>
</comment>
<evidence type="ECO:0000256" key="7">
    <source>
        <dbReference type="ARBA" id="ARBA00023163"/>
    </source>
</evidence>
<name>A0A931AUN2_9FIRM</name>
<evidence type="ECO:0000313" key="11">
    <source>
        <dbReference type="EMBL" id="MBF8436820.1"/>
    </source>
</evidence>
<evidence type="ECO:0000256" key="4">
    <source>
        <dbReference type="ARBA" id="ARBA00022478"/>
    </source>
</evidence>
<keyword evidence="4 10" id="KW-0240">DNA-directed RNA polymerase</keyword>
<comment type="catalytic activity">
    <reaction evidence="9 10">
        <text>RNA(n) + a ribonucleoside 5'-triphosphate = RNA(n+1) + diphosphate</text>
        <dbReference type="Rhea" id="RHEA:21248"/>
        <dbReference type="Rhea" id="RHEA-COMP:14527"/>
        <dbReference type="Rhea" id="RHEA-COMP:17342"/>
        <dbReference type="ChEBI" id="CHEBI:33019"/>
        <dbReference type="ChEBI" id="CHEBI:61557"/>
        <dbReference type="ChEBI" id="CHEBI:140395"/>
        <dbReference type="EC" id="2.7.7.6"/>
    </reaction>
</comment>
<dbReference type="InterPro" id="IPR036161">
    <property type="entry name" value="RPB6/omega-like_sf"/>
</dbReference>
<evidence type="ECO:0000256" key="10">
    <source>
        <dbReference type="HAMAP-Rule" id="MF_00366"/>
    </source>
</evidence>
<keyword evidence="12" id="KW-1185">Reference proteome</keyword>
<dbReference type="PANTHER" id="PTHR34476">
    <property type="entry name" value="DNA-DIRECTED RNA POLYMERASE SUBUNIT OMEGA"/>
    <property type="match status" value="1"/>
</dbReference>
<evidence type="ECO:0000256" key="2">
    <source>
        <dbReference type="ARBA" id="ARBA00012418"/>
    </source>
</evidence>
<sequence>MIARPSLEDLKGQADSPFTIIVMAAKRARNLNQGGKDLLDNYKGNKPVTKSLEEIQLGKIHYKKISEDSIK</sequence>
<dbReference type="InterPro" id="IPR006110">
    <property type="entry name" value="Pol_omega/Rpo6/RPB6"/>
</dbReference>
<evidence type="ECO:0000256" key="6">
    <source>
        <dbReference type="ARBA" id="ARBA00022695"/>
    </source>
</evidence>
<dbReference type="EC" id="2.7.7.6" evidence="2 10"/>
<dbReference type="GO" id="GO:0000428">
    <property type="term" value="C:DNA-directed RNA polymerase complex"/>
    <property type="evidence" value="ECO:0007669"/>
    <property type="project" value="UniProtKB-KW"/>
</dbReference>
<dbReference type="NCBIfam" id="TIGR00690">
    <property type="entry name" value="rpoZ"/>
    <property type="match status" value="1"/>
</dbReference>
<proteinExistence type="inferred from homology"/>
<keyword evidence="5 10" id="KW-0808">Transferase</keyword>
<evidence type="ECO:0000256" key="3">
    <source>
        <dbReference type="ARBA" id="ARBA00013725"/>
    </source>
</evidence>
<comment type="similarity">
    <text evidence="1 10">Belongs to the RNA polymerase subunit omega family.</text>
</comment>
<protein>
    <recommendedName>
        <fullName evidence="3 10">DNA-directed RNA polymerase subunit omega</fullName>
        <shortName evidence="10">RNAP omega subunit</shortName>
        <ecNumber evidence="2 10">2.7.7.6</ecNumber>
    </recommendedName>
    <alternativeName>
        <fullName evidence="10">RNA polymerase omega subunit</fullName>
    </alternativeName>
    <alternativeName>
        <fullName evidence="8 10">Transcriptase subunit omega</fullName>
    </alternativeName>
</protein>
<accession>A0A931AUN2</accession>
<evidence type="ECO:0000256" key="1">
    <source>
        <dbReference type="ARBA" id="ARBA00006711"/>
    </source>
</evidence>
<dbReference type="Gene3D" id="3.90.940.10">
    <property type="match status" value="1"/>
</dbReference>
<evidence type="ECO:0000313" key="12">
    <source>
        <dbReference type="Proteomes" id="UP000621436"/>
    </source>
</evidence>
<comment type="function">
    <text evidence="10">Promotes RNA polymerase assembly. Latches the N- and C-terminal regions of the beta' subunit thereby facilitating its interaction with the beta and alpha subunits.</text>
</comment>
<dbReference type="Proteomes" id="UP000621436">
    <property type="component" value="Unassembled WGS sequence"/>
</dbReference>
<dbReference type="GO" id="GO:0006351">
    <property type="term" value="P:DNA-templated transcription"/>
    <property type="evidence" value="ECO:0007669"/>
    <property type="project" value="UniProtKB-UniRule"/>
</dbReference>
<evidence type="ECO:0000256" key="9">
    <source>
        <dbReference type="ARBA" id="ARBA00048552"/>
    </source>
</evidence>
<dbReference type="GO" id="GO:0003677">
    <property type="term" value="F:DNA binding"/>
    <property type="evidence" value="ECO:0007669"/>
    <property type="project" value="UniProtKB-UniRule"/>
</dbReference>
<dbReference type="SMART" id="SM01409">
    <property type="entry name" value="RNA_pol_Rpb6"/>
    <property type="match status" value="1"/>
</dbReference>
<keyword evidence="7 10" id="KW-0804">Transcription</keyword>
<dbReference type="SUPFAM" id="SSF63562">
    <property type="entry name" value="RPB6/omega subunit-like"/>
    <property type="match status" value="1"/>
</dbReference>
<comment type="caution">
    <text evidence="11">The sequence shown here is derived from an EMBL/GenBank/DDBJ whole genome shotgun (WGS) entry which is preliminary data.</text>
</comment>
<reference evidence="11" key="1">
    <citation type="submission" date="2020-11" db="EMBL/GenBank/DDBJ databases">
        <title>Halonatronomonas betainensis gen. nov., sp. nov. a novel haloalkaliphilic representative of the family Halanaerobiacae capable of betaine degradation.</title>
        <authorList>
            <person name="Boltyanskaya Y."/>
            <person name="Kevbrin V."/>
            <person name="Detkova E."/>
            <person name="Grouzdev D.S."/>
            <person name="Koziaeva V."/>
            <person name="Zhilina T."/>
        </authorList>
    </citation>
    <scope>NUCLEOTIDE SEQUENCE</scope>
    <source>
        <strain evidence="11">Z-7014</strain>
    </source>
</reference>
<dbReference type="RefSeq" id="WP_270453737.1">
    <property type="nucleotide sequence ID" value="NZ_JADPIE010000003.1"/>
</dbReference>
<organism evidence="11 12">
    <name type="scientific">Halonatronomonas betaini</name>
    <dbReference type="NCBI Taxonomy" id="2778430"/>
    <lineage>
        <taxon>Bacteria</taxon>
        <taxon>Bacillati</taxon>
        <taxon>Bacillota</taxon>
        <taxon>Clostridia</taxon>
        <taxon>Halanaerobiales</taxon>
        <taxon>Halarsenatibacteraceae</taxon>
        <taxon>Halonatronomonas</taxon>
    </lineage>
</organism>
<gene>
    <name evidence="10 11" type="primary">rpoZ</name>
    <name evidence="11" type="ORF">I0Q91_07015</name>
</gene>
<dbReference type="Pfam" id="PF01192">
    <property type="entry name" value="RNA_pol_Rpb6"/>
    <property type="match status" value="1"/>
</dbReference>
<dbReference type="InterPro" id="IPR003716">
    <property type="entry name" value="DNA-dir_RNA_pol_omega"/>
</dbReference>
<keyword evidence="6 10" id="KW-0548">Nucleotidyltransferase</keyword>
<evidence type="ECO:0000256" key="8">
    <source>
        <dbReference type="ARBA" id="ARBA00029924"/>
    </source>
</evidence>
<dbReference type="GO" id="GO:0003899">
    <property type="term" value="F:DNA-directed RNA polymerase activity"/>
    <property type="evidence" value="ECO:0007669"/>
    <property type="project" value="UniProtKB-UniRule"/>
</dbReference>
<dbReference type="HAMAP" id="MF_00366">
    <property type="entry name" value="RNApol_bact_RpoZ"/>
    <property type="match status" value="1"/>
</dbReference>
<dbReference type="PANTHER" id="PTHR34476:SF1">
    <property type="entry name" value="DNA-DIRECTED RNA POLYMERASE SUBUNIT OMEGA"/>
    <property type="match status" value="1"/>
</dbReference>
<evidence type="ECO:0000256" key="5">
    <source>
        <dbReference type="ARBA" id="ARBA00022679"/>
    </source>
</evidence>
<dbReference type="AlphaFoldDB" id="A0A931AUN2"/>